<dbReference type="STRING" id="685588.A0A067SMK1"/>
<keyword evidence="1" id="KW-0812">Transmembrane</keyword>
<evidence type="ECO:0000313" key="2">
    <source>
        <dbReference type="EMBL" id="KDR72141.1"/>
    </source>
</evidence>
<name>A0A067SMK1_GALM3</name>
<dbReference type="OrthoDB" id="3351168at2759"/>
<dbReference type="Proteomes" id="UP000027222">
    <property type="component" value="Unassembled WGS sequence"/>
</dbReference>
<protein>
    <submittedName>
        <fullName evidence="2">Uncharacterized protein</fullName>
    </submittedName>
</protein>
<dbReference type="EMBL" id="KL142390">
    <property type="protein sequence ID" value="KDR72141.1"/>
    <property type="molecule type" value="Genomic_DNA"/>
</dbReference>
<keyword evidence="1" id="KW-0472">Membrane</keyword>
<organism evidence="2 3">
    <name type="scientific">Galerina marginata (strain CBS 339.88)</name>
    <dbReference type="NCBI Taxonomy" id="685588"/>
    <lineage>
        <taxon>Eukaryota</taxon>
        <taxon>Fungi</taxon>
        <taxon>Dikarya</taxon>
        <taxon>Basidiomycota</taxon>
        <taxon>Agaricomycotina</taxon>
        <taxon>Agaricomycetes</taxon>
        <taxon>Agaricomycetidae</taxon>
        <taxon>Agaricales</taxon>
        <taxon>Agaricineae</taxon>
        <taxon>Strophariaceae</taxon>
        <taxon>Galerina</taxon>
    </lineage>
</organism>
<keyword evidence="3" id="KW-1185">Reference proteome</keyword>
<feature type="transmembrane region" description="Helical" evidence="1">
    <location>
        <begin position="165"/>
        <end position="186"/>
    </location>
</feature>
<feature type="transmembrane region" description="Helical" evidence="1">
    <location>
        <begin position="207"/>
        <end position="228"/>
    </location>
</feature>
<gene>
    <name evidence="2" type="ORF">GALMADRAFT_213568</name>
</gene>
<feature type="transmembrane region" description="Helical" evidence="1">
    <location>
        <begin position="491"/>
        <end position="507"/>
    </location>
</feature>
<feature type="transmembrane region" description="Helical" evidence="1">
    <location>
        <begin position="527"/>
        <end position="547"/>
    </location>
</feature>
<evidence type="ECO:0000256" key="1">
    <source>
        <dbReference type="SAM" id="Phobius"/>
    </source>
</evidence>
<accession>A0A067SMK1</accession>
<proteinExistence type="predicted"/>
<evidence type="ECO:0000313" key="3">
    <source>
        <dbReference type="Proteomes" id="UP000027222"/>
    </source>
</evidence>
<dbReference type="AlphaFoldDB" id="A0A067SMK1"/>
<feature type="transmembrane region" description="Helical" evidence="1">
    <location>
        <begin position="240"/>
        <end position="262"/>
    </location>
</feature>
<sequence>MMTANTNVHSGCASPCLLTNDCCVVLVLGIPPDIIVLVQVHRQDHCPLLSMAETQMLPRTLDEDANDIEKPTGQNEKIAPTITVVETSETVRDEEITNVDKETLPQAFRASPSFHEFLLSEKRIEHLHPSPKRRRKRRGKYKQRVLSFFENPFASVLVPKWHTTVIITGQLLILLLAWSFYTVLSFKKSISLPFSWAVMARNNPQSVILVATLIATAISAISSFIKILNRVLIFEFEHLWWTFLTVILVLITSTQTAGWSTLITPVPVTQNTALQGWEIDLTNDTYFQEATAWAQELPLANYKNMQQTLELSGSCYDRGGGSFIQYDGFHYTSLQLSVHKDVWKPHSNKWYLITSSPFALVSDLSFPKTLIDYFLTADPANMIIGLGCPEESQLQGPRNYNVDYKESVSRRTPRVVPHGSADVLTDYAILVLEKVFSRSQRLDSNSLTNLFATLPSGISIAPASQYEEFIKGSLEFIATASENEVNFEKKILTLLFFHCSLFVSNILETIRLTLYFGEILSSLFRHLIIETCVAIVSLIIVCAVMVLKRHDRNSKSTTKDPTSLADSDMLEVQKLETGENFDAGDPFHLLAVASAGGITDGFGRELSDIRMKMGHTVRLRLGRIDHELTISPVPLTEITHCRFTISKRRPCTATIYSSLVSWRSLKKADAKELSLGIRFRQLFLQSDIDGAWTKGQSIGNQKLIRSPNHSQNLEDTLHEGCRAPAMDCGGQDDLLSGGLEAFNFKTHLGNGDHVAVISAMISDIA</sequence>
<reference evidence="3" key="1">
    <citation type="journal article" date="2014" name="Proc. Natl. Acad. Sci. U.S.A.">
        <title>Extensive sampling of basidiomycete genomes demonstrates inadequacy of the white-rot/brown-rot paradigm for wood decay fungi.</title>
        <authorList>
            <person name="Riley R."/>
            <person name="Salamov A.A."/>
            <person name="Brown D.W."/>
            <person name="Nagy L.G."/>
            <person name="Floudas D."/>
            <person name="Held B.W."/>
            <person name="Levasseur A."/>
            <person name="Lombard V."/>
            <person name="Morin E."/>
            <person name="Otillar R."/>
            <person name="Lindquist E.A."/>
            <person name="Sun H."/>
            <person name="LaButti K.M."/>
            <person name="Schmutz J."/>
            <person name="Jabbour D."/>
            <person name="Luo H."/>
            <person name="Baker S.E."/>
            <person name="Pisabarro A.G."/>
            <person name="Walton J.D."/>
            <person name="Blanchette R.A."/>
            <person name="Henrissat B."/>
            <person name="Martin F."/>
            <person name="Cullen D."/>
            <person name="Hibbett D.S."/>
            <person name="Grigoriev I.V."/>
        </authorList>
    </citation>
    <scope>NUCLEOTIDE SEQUENCE [LARGE SCALE GENOMIC DNA]</scope>
    <source>
        <strain evidence="3">CBS 339.88</strain>
    </source>
</reference>
<keyword evidence="1" id="KW-1133">Transmembrane helix</keyword>
<dbReference type="HOGENOM" id="CLU_364865_0_0_1"/>